<dbReference type="RefSeq" id="WP_378220584.1">
    <property type="nucleotide sequence ID" value="NZ_JBHRTK010000012.1"/>
</dbReference>
<feature type="compositionally biased region" description="Low complexity" evidence="1">
    <location>
        <begin position="39"/>
        <end position="50"/>
    </location>
</feature>
<accession>A0ABV7KBT2</accession>
<reference evidence="3" key="1">
    <citation type="journal article" date="2019" name="Int. J. Syst. Evol. Microbiol.">
        <title>The Global Catalogue of Microorganisms (GCM) 10K type strain sequencing project: providing services to taxonomists for standard genome sequencing and annotation.</title>
        <authorList>
            <consortium name="The Broad Institute Genomics Platform"/>
            <consortium name="The Broad Institute Genome Sequencing Center for Infectious Disease"/>
            <person name="Wu L."/>
            <person name="Ma J."/>
        </authorList>
    </citation>
    <scope>NUCLEOTIDE SEQUENCE [LARGE SCALE GENOMIC DNA]</scope>
    <source>
        <strain evidence="3">KCTC 52165</strain>
    </source>
</reference>
<evidence type="ECO:0000256" key="1">
    <source>
        <dbReference type="SAM" id="MobiDB-lite"/>
    </source>
</evidence>
<sequence>MVKTPKTRHSKSQREPVTIELGPGEVSRVTDPQADEAEAAASESPEAVVQGEETPAADEARAEAEKSEETAAPAQEPPAASSAFDDLPPRPAADGDEDGRAPADLPRPERGGLGPIAAGLAGGLIVLAGAAGLHYAGFLGGSTASLDSVNSRISALKTQMDTLSNTEKGGEAMARVKMLSDALEQVKTDVGALKTGQADAAQALGELRDKMAAVETGVSGLQKDGGPSAADLAPLNDKLAALDGQIKGVADAADERQARLGALEQSVSSLSAKVEAQASQPKIALSIAAAALKAALDRGGPFSSELETFAAVAPDAPQLAVLRPYAEKGVPIRAAIASGVAAAASAMIDAATPVDENAGFFQSLMASAEKLVKVRPVGAVSGSGVPETVARLEAAVEEGDYARAIAEYDSLPDAVKAAGADFAGQLKARLDVEAAIDALVADAMKA</sequence>
<organism evidence="2 3">
    <name type="scientific">Aquamicrobium soli</name>
    <dbReference type="NCBI Taxonomy" id="1811518"/>
    <lineage>
        <taxon>Bacteria</taxon>
        <taxon>Pseudomonadati</taxon>
        <taxon>Pseudomonadota</taxon>
        <taxon>Alphaproteobacteria</taxon>
        <taxon>Hyphomicrobiales</taxon>
        <taxon>Phyllobacteriaceae</taxon>
        <taxon>Aquamicrobium</taxon>
    </lineage>
</organism>
<feature type="region of interest" description="Disordered" evidence="1">
    <location>
        <begin position="1"/>
        <end position="110"/>
    </location>
</feature>
<evidence type="ECO:0000313" key="2">
    <source>
        <dbReference type="EMBL" id="MFC3206777.1"/>
    </source>
</evidence>
<feature type="compositionally biased region" description="Basic and acidic residues" evidence="1">
    <location>
        <begin position="58"/>
        <end position="69"/>
    </location>
</feature>
<name>A0ABV7KBT2_9HYPH</name>
<dbReference type="EMBL" id="JBHRTK010000012">
    <property type="protein sequence ID" value="MFC3206777.1"/>
    <property type="molecule type" value="Genomic_DNA"/>
</dbReference>
<gene>
    <name evidence="2" type="ORF">ACFOHJ_11185</name>
</gene>
<keyword evidence="3" id="KW-1185">Reference proteome</keyword>
<feature type="compositionally biased region" description="Basic residues" evidence="1">
    <location>
        <begin position="1"/>
        <end position="11"/>
    </location>
</feature>
<comment type="caution">
    <text evidence="2">The sequence shown here is derived from an EMBL/GenBank/DDBJ whole genome shotgun (WGS) entry which is preliminary data.</text>
</comment>
<dbReference type="Proteomes" id="UP001595583">
    <property type="component" value="Unassembled WGS sequence"/>
</dbReference>
<feature type="compositionally biased region" description="Basic and acidic residues" evidence="1">
    <location>
        <begin position="98"/>
        <end position="110"/>
    </location>
</feature>
<protein>
    <submittedName>
        <fullName evidence="2">COG4223 family protein</fullName>
    </submittedName>
</protein>
<evidence type="ECO:0000313" key="3">
    <source>
        <dbReference type="Proteomes" id="UP001595583"/>
    </source>
</evidence>
<proteinExistence type="predicted"/>
<dbReference type="Gene3D" id="1.10.287.1490">
    <property type="match status" value="1"/>
</dbReference>
<feature type="compositionally biased region" description="Low complexity" evidence="1">
    <location>
        <begin position="70"/>
        <end position="83"/>
    </location>
</feature>